<dbReference type="InterPro" id="IPR015419">
    <property type="entry name" value="CTAG/Pcc1"/>
</dbReference>
<name>A0A1H3CWZ0_9EURY</name>
<accession>A0A1H3CWZ0</accession>
<evidence type="ECO:0000256" key="2">
    <source>
        <dbReference type="SAM" id="MobiDB-lite"/>
    </source>
</evidence>
<dbReference type="OrthoDB" id="8982at2157"/>
<dbReference type="EMBL" id="FNPB01000001">
    <property type="protein sequence ID" value="SDX58723.1"/>
    <property type="molecule type" value="Genomic_DNA"/>
</dbReference>
<dbReference type="Proteomes" id="UP000199170">
    <property type="component" value="Unassembled WGS sequence"/>
</dbReference>
<dbReference type="NCBIfam" id="NF011470">
    <property type="entry name" value="PRK14887.1"/>
    <property type="match status" value="1"/>
</dbReference>
<dbReference type="Gene3D" id="3.30.310.50">
    <property type="entry name" value="Alpha-D-phosphohexomutase, C-terminal domain"/>
    <property type="match status" value="1"/>
</dbReference>
<feature type="region of interest" description="Disordered" evidence="2">
    <location>
        <begin position="90"/>
        <end position="122"/>
    </location>
</feature>
<keyword evidence="4" id="KW-1185">Reference proteome</keyword>
<dbReference type="STRING" id="660517.SAMN04487946_101245"/>
<evidence type="ECO:0000313" key="4">
    <source>
        <dbReference type="Proteomes" id="UP000199170"/>
    </source>
</evidence>
<proteinExistence type="inferred from homology"/>
<evidence type="ECO:0000256" key="1">
    <source>
        <dbReference type="ARBA" id="ARBA00007073"/>
    </source>
</evidence>
<reference evidence="4" key="1">
    <citation type="submission" date="2016-10" db="EMBL/GenBank/DDBJ databases">
        <authorList>
            <person name="Varghese N."/>
            <person name="Submissions S."/>
        </authorList>
    </citation>
    <scope>NUCLEOTIDE SEQUENCE [LARGE SCALE GENOMIC DNA]</scope>
    <source>
        <strain evidence="4">CGMCC 1.10118</strain>
    </source>
</reference>
<evidence type="ECO:0000313" key="3">
    <source>
        <dbReference type="EMBL" id="SDX58723.1"/>
    </source>
</evidence>
<dbReference type="AlphaFoldDB" id="A0A1H3CWZ0"/>
<organism evidence="3 4">
    <name type="scientific">Halobellus clavatus</name>
    <dbReference type="NCBI Taxonomy" id="660517"/>
    <lineage>
        <taxon>Archaea</taxon>
        <taxon>Methanobacteriati</taxon>
        <taxon>Methanobacteriota</taxon>
        <taxon>Stenosarchaea group</taxon>
        <taxon>Halobacteria</taxon>
        <taxon>Halobacteriales</taxon>
        <taxon>Haloferacaceae</taxon>
        <taxon>Halobellus</taxon>
    </lineage>
</organism>
<gene>
    <name evidence="3" type="ORF">SAMN04487946_101245</name>
</gene>
<sequence>MTAPESPADGDDVVHAAAIDFTYPTQRRARIVAESAGVEVGEIDDDRSGAELVHEDDRVSLDVEATDLVAVRAGLNTWLRLVDVAEAVADDAASRGPESVPAGDDACGDAPSSESATHGDEG</sequence>
<protein>
    <submittedName>
        <fullName evidence="3">tRNA threonylcarbamoyladenosine modification (KEOPS) complex, Pcc1 subunit</fullName>
    </submittedName>
</protein>
<dbReference type="Pfam" id="PF09341">
    <property type="entry name" value="Pcc1"/>
    <property type="match status" value="1"/>
</dbReference>
<comment type="similarity">
    <text evidence="1">Belongs to the CTAG/PCC1 family.</text>
</comment>